<gene>
    <name evidence="1" type="ORF">HAX54_027939</name>
</gene>
<dbReference type="EMBL" id="JACEIK010003412">
    <property type="protein sequence ID" value="MCD9641626.1"/>
    <property type="molecule type" value="Genomic_DNA"/>
</dbReference>
<organism evidence="1 2">
    <name type="scientific">Datura stramonium</name>
    <name type="common">Jimsonweed</name>
    <name type="synonym">Common thornapple</name>
    <dbReference type="NCBI Taxonomy" id="4076"/>
    <lineage>
        <taxon>Eukaryota</taxon>
        <taxon>Viridiplantae</taxon>
        <taxon>Streptophyta</taxon>
        <taxon>Embryophyta</taxon>
        <taxon>Tracheophyta</taxon>
        <taxon>Spermatophyta</taxon>
        <taxon>Magnoliopsida</taxon>
        <taxon>eudicotyledons</taxon>
        <taxon>Gunneridae</taxon>
        <taxon>Pentapetalae</taxon>
        <taxon>asterids</taxon>
        <taxon>lamiids</taxon>
        <taxon>Solanales</taxon>
        <taxon>Solanaceae</taxon>
        <taxon>Solanoideae</taxon>
        <taxon>Datureae</taxon>
        <taxon>Datura</taxon>
    </lineage>
</organism>
<evidence type="ECO:0000313" key="2">
    <source>
        <dbReference type="Proteomes" id="UP000823775"/>
    </source>
</evidence>
<comment type="caution">
    <text evidence="1">The sequence shown here is derived from an EMBL/GenBank/DDBJ whole genome shotgun (WGS) entry which is preliminary data.</text>
</comment>
<keyword evidence="2" id="KW-1185">Reference proteome</keyword>
<sequence>MAVRIWFHPESDIFLAGEERTRELGVVTDGAAVLRHSGSERRKIVRWKYGGFRQVTGYGVRREVVASAGRTVRGREEEGKNGGDGEVRPVVMSWFSGRVEELVGGVRREKWRC</sequence>
<proteinExistence type="predicted"/>
<protein>
    <recommendedName>
        <fullName evidence="3">Cyclic nucleotide-binding domain-containing protein</fullName>
    </recommendedName>
</protein>
<dbReference type="Proteomes" id="UP000823775">
    <property type="component" value="Unassembled WGS sequence"/>
</dbReference>
<name>A0ABS8V5J2_DATST</name>
<evidence type="ECO:0008006" key="3">
    <source>
        <dbReference type="Google" id="ProtNLM"/>
    </source>
</evidence>
<evidence type="ECO:0000313" key="1">
    <source>
        <dbReference type="EMBL" id="MCD9641626.1"/>
    </source>
</evidence>
<accession>A0ABS8V5J2</accession>
<reference evidence="1 2" key="1">
    <citation type="journal article" date="2021" name="BMC Genomics">
        <title>Datura genome reveals duplications of psychoactive alkaloid biosynthetic genes and high mutation rate following tissue culture.</title>
        <authorList>
            <person name="Rajewski A."/>
            <person name="Carter-House D."/>
            <person name="Stajich J."/>
            <person name="Litt A."/>
        </authorList>
    </citation>
    <scope>NUCLEOTIDE SEQUENCE [LARGE SCALE GENOMIC DNA]</scope>
    <source>
        <strain evidence="1">AR-01</strain>
    </source>
</reference>